<accession>A0A1R0KEM8</accession>
<dbReference type="AlphaFoldDB" id="A0A1R0KEM8"/>
<gene>
    <name evidence="1" type="ORF">BS329_38605</name>
</gene>
<dbReference type="SUPFAM" id="SSF160904">
    <property type="entry name" value="Jann2411-like"/>
    <property type="match status" value="1"/>
</dbReference>
<comment type="caution">
    <text evidence="1">The sequence shown here is derived from an EMBL/GenBank/DDBJ whole genome shotgun (WGS) entry which is preliminary data.</text>
</comment>
<proteinExistence type="predicted"/>
<protein>
    <submittedName>
        <fullName evidence="1">Uncharacterized protein</fullName>
    </submittedName>
</protein>
<name>A0A1R0KEM8_9PSEU</name>
<keyword evidence="2" id="KW-1185">Reference proteome</keyword>
<dbReference type="InterPro" id="IPR023286">
    <property type="entry name" value="ABATE_dom_sf"/>
</dbReference>
<evidence type="ECO:0000313" key="1">
    <source>
        <dbReference type="EMBL" id="OLZ43571.1"/>
    </source>
</evidence>
<sequence>MVRVVVPRLTERARSLRAVEIAEHVAVEALPDWNTPRRIRERSQRLLPDPDFLAGLADQLREAVRPALELDHPPPAATHLAALAGQLHAAAEDQPQNCAAPGCGRELQPATTGRPRTYCGAACRQRAHRARTSNSVRIDR</sequence>
<organism evidence="1 2">
    <name type="scientific">Amycolatopsis coloradensis</name>
    <dbReference type="NCBI Taxonomy" id="76021"/>
    <lineage>
        <taxon>Bacteria</taxon>
        <taxon>Bacillati</taxon>
        <taxon>Actinomycetota</taxon>
        <taxon>Actinomycetes</taxon>
        <taxon>Pseudonocardiales</taxon>
        <taxon>Pseudonocardiaceae</taxon>
        <taxon>Amycolatopsis</taxon>
    </lineage>
</organism>
<dbReference type="EMBL" id="MQUQ01000031">
    <property type="protein sequence ID" value="OLZ43571.1"/>
    <property type="molecule type" value="Genomic_DNA"/>
</dbReference>
<evidence type="ECO:0000313" key="2">
    <source>
        <dbReference type="Proteomes" id="UP000187486"/>
    </source>
</evidence>
<dbReference type="Proteomes" id="UP000187486">
    <property type="component" value="Unassembled WGS sequence"/>
</dbReference>
<reference evidence="1 2" key="1">
    <citation type="submission" date="2016-01" db="EMBL/GenBank/DDBJ databases">
        <title>Amycolatopsis coloradensis genome sequencing and assembly.</title>
        <authorList>
            <person name="Mayilraj S."/>
        </authorList>
    </citation>
    <scope>NUCLEOTIDE SEQUENCE [LARGE SCALE GENOMIC DNA]</scope>
    <source>
        <strain evidence="1 2">DSM 44225</strain>
    </source>
</reference>